<gene>
    <name evidence="1" type="ORF">CEXT_78481</name>
</gene>
<evidence type="ECO:0000313" key="2">
    <source>
        <dbReference type="Proteomes" id="UP001054945"/>
    </source>
</evidence>
<name>A0AAV4Y8G6_CAEEX</name>
<keyword evidence="2" id="KW-1185">Reference proteome</keyword>
<organism evidence="1 2">
    <name type="scientific">Caerostris extrusa</name>
    <name type="common">Bark spider</name>
    <name type="synonym">Caerostris bankana</name>
    <dbReference type="NCBI Taxonomy" id="172846"/>
    <lineage>
        <taxon>Eukaryota</taxon>
        <taxon>Metazoa</taxon>
        <taxon>Ecdysozoa</taxon>
        <taxon>Arthropoda</taxon>
        <taxon>Chelicerata</taxon>
        <taxon>Arachnida</taxon>
        <taxon>Araneae</taxon>
        <taxon>Araneomorphae</taxon>
        <taxon>Entelegynae</taxon>
        <taxon>Araneoidea</taxon>
        <taxon>Araneidae</taxon>
        <taxon>Caerostris</taxon>
    </lineage>
</organism>
<dbReference type="AlphaFoldDB" id="A0AAV4Y8G6"/>
<protein>
    <submittedName>
        <fullName evidence="1">Uncharacterized protein</fullName>
    </submittedName>
</protein>
<sequence length="104" mass="11835">MGSAIGALAPCFSTDPSPPICRAKKTAYQDSYSAMERKSKTVYRKYLLYKLSTFIHRKQAFMDNGQMFKITYGSTCVKLHDTNIECEPYGSLWIPLPLWATQII</sequence>
<reference evidence="1 2" key="1">
    <citation type="submission" date="2021-06" db="EMBL/GenBank/DDBJ databases">
        <title>Caerostris extrusa draft genome.</title>
        <authorList>
            <person name="Kono N."/>
            <person name="Arakawa K."/>
        </authorList>
    </citation>
    <scope>NUCLEOTIDE SEQUENCE [LARGE SCALE GENOMIC DNA]</scope>
</reference>
<dbReference type="Proteomes" id="UP001054945">
    <property type="component" value="Unassembled WGS sequence"/>
</dbReference>
<proteinExistence type="predicted"/>
<evidence type="ECO:0000313" key="1">
    <source>
        <dbReference type="EMBL" id="GIZ03315.1"/>
    </source>
</evidence>
<comment type="caution">
    <text evidence="1">The sequence shown here is derived from an EMBL/GenBank/DDBJ whole genome shotgun (WGS) entry which is preliminary data.</text>
</comment>
<dbReference type="EMBL" id="BPLR01001589">
    <property type="protein sequence ID" value="GIZ03315.1"/>
    <property type="molecule type" value="Genomic_DNA"/>
</dbReference>
<accession>A0AAV4Y8G6</accession>